<dbReference type="GO" id="GO:0000379">
    <property type="term" value="P:tRNA-type intron splice site recognition and cleavage"/>
    <property type="evidence" value="ECO:0007669"/>
    <property type="project" value="TreeGrafter"/>
</dbReference>
<keyword evidence="5" id="KW-1185">Reference proteome</keyword>
<evidence type="ECO:0000259" key="3">
    <source>
        <dbReference type="Pfam" id="PF12928"/>
    </source>
</evidence>
<keyword evidence="2" id="KW-0819">tRNA processing</keyword>
<dbReference type="PANTHER" id="PTHR21027:SF1">
    <property type="entry name" value="TRNA-SPLICING ENDONUCLEASE SUBUNIT SEN54"/>
    <property type="match status" value="1"/>
</dbReference>
<dbReference type="InterPro" id="IPR024336">
    <property type="entry name" value="tRNA_splic_suSen54_N"/>
</dbReference>
<dbReference type="EMBL" id="CAJNOC010000245">
    <property type="protein sequence ID" value="CAF0732622.1"/>
    <property type="molecule type" value="Genomic_DNA"/>
</dbReference>
<reference evidence="4" key="1">
    <citation type="submission" date="2021-02" db="EMBL/GenBank/DDBJ databases">
        <authorList>
            <person name="Nowell W R."/>
        </authorList>
    </citation>
    <scope>NUCLEOTIDE SEQUENCE</scope>
    <source>
        <strain evidence="4">Ploen Becks lab</strain>
    </source>
</reference>
<protein>
    <recommendedName>
        <fullName evidence="3">tRNA-splicing endonuclease subunit Sen54 N-terminal domain-containing protein</fullName>
    </recommendedName>
</protein>
<evidence type="ECO:0000256" key="2">
    <source>
        <dbReference type="ARBA" id="ARBA00022694"/>
    </source>
</evidence>
<organism evidence="4 5">
    <name type="scientific">Brachionus calyciflorus</name>
    <dbReference type="NCBI Taxonomy" id="104777"/>
    <lineage>
        <taxon>Eukaryota</taxon>
        <taxon>Metazoa</taxon>
        <taxon>Spiralia</taxon>
        <taxon>Gnathifera</taxon>
        <taxon>Rotifera</taxon>
        <taxon>Eurotatoria</taxon>
        <taxon>Monogononta</taxon>
        <taxon>Pseudotrocha</taxon>
        <taxon>Ploima</taxon>
        <taxon>Brachionidae</taxon>
        <taxon>Brachionus</taxon>
    </lineage>
</organism>
<proteinExistence type="inferred from homology"/>
<dbReference type="AlphaFoldDB" id="A0A813N6L0"/>
<dbReference type="Pfam" id="PF12928">
    <property type="entry name" value="tRNA_int_end_N2"/>
    <property type="match status" value="1"/>
</dbReference>
<evidence type="ECO:0000313" key="5">
    <source>
        <dbReference type="Proteomes" id="UP000663879"/>
    </source>
</evidence>
<name>A0A813N6L0_9BILA</name>
<comment type="similarity">
    <text evidence="1">Belongs to the SEN54 family.</text>
</comment>
<sequence>MDSKKIDQNLQLAKNLSTGIWLANINRVKLTKIRGKFIHTMGYLVAESTESKQKSDYLYPEEALYLLENSNIQIYFESKEDQIPLSVEQCYELFFRNDEFSLNDYKMYKSLIRYGYILRRIESKPFIKSVDFKSNETSFGDEAIIAKSQHGKMNKTEILKKLDTIVGNISIEELRQKIQTKKNYQTKFRYLYDVFQPSKTFKKSKPNVKPTFKLVTRVNDQNGNFNELDIPNLNDFLQLNENVDENDVCKLFSFVNDSNSVMFYTFNFKIKLPFLG</sequence>
<evidence type="ECO:0000256" key="1">
    <source>
        <dbReference type="ARBA" id="ARBA00005736"/>
    </source>
</evidence>
<feature type="domain" description="tRNA-splicing endonuclease subunit Sen54 N-terminal" evidence="3">
    <location>
        <begin position="13"/>
        <end position="75"/>
    </location>
</feature>
<dbReference type="PANTHER" id="PTHR21027">
    <property type="entry name" value="TRNA-SPLICING ENDONUCLEASE SUBUNIT SEN54"/>
    <property type="match status" value="1"/>
</dbReference>
<dbReference type="OrthoDB" id="408683at2759"/>
<accession>A0A813N6L0</accession>
<gene>
    <name evidence="4" type="ORF">OXX778_LOCUS2935</name>
</gene>
<evidence type="ECO:0000313" key="4">
    <source>
        <dbReference type="EMBL" id="CAF0732622.1"/>
    </source>
</evidence>
<dbReference type="GO" id="GO:0000214">
    <property type="term" value="C:tRNA-intron endonuclease complex"/>
    <property type="evidence" value="ECO:0007669"/>
    <property type="project" value="TreeGrafter"/>
</dbReference>
<dbReference type="InterPro" id="IPR024337">
    <property type="entry name" value="tRNA_splic_suSen54"/>
</dbReference>
<comment type="caution">
    <text evidence="4">The sequence shown here is derived from an EMBL/GenBank/DDBJ whole genome shotgun (WGS) entry which is preliminary data.</text>
</comment>
<dbReference type="Proteomes" id="UP000663879">
    <property type="component" value="Unassembled WGS sequence"/>
</dbReference>